<dbReference type="EMBL" id="VPFL01000019">
    <property type="protein sequence ID" value="TXF10928.1"/>
    <property type="molecule type" value="Genomic_DNA"/>
</dbReference>
<evidence type="ECO:0000259" key="1">
    <source>
        <dbReference type="Pfam" id="PF00534"/>
    </source>
</evidence>
<protein>
    <submittedName>
        <fullName evidence="2">Glycosyltransferase family 4 protein</fullName>
    </submittedName>
</protein>
<accession>A0A5C7EQT4</accession>
<gene>
    <name evidence="2" type="ORF">FR698_12670</name>
</gene>
<keyword evidence="3" id="KW-1185">Reference proteome</keyword>
<proteinExistence type="predicted"/>
<dbReference type="InterPro" id="IPR001296">
    <property type="entry name" value="Glyco_trans_1"/>
</dbReference>
<comment type="caution">
    <text evidence="2">The sequence shown here is derived from an EMBL/GenBank/DDBJ whole genome shotgun (WGS) entry which is preliminary data.</text>
</comment>
<reference evidence="2 3" key="1">
    <citation type="submission" date="2019-08" db="EMBL/GenBank/DDBJ databases">
        <title>Pelomicrobium methylotrophicum gen. nov., sp. nov. a moderately thermophilic, facultatively anaerobic, lithoautotrophic and methylotrophic bacterium isolated from a terrestrial mud volcano.</title>
        <authorList>
            <person name="Slobodkina G.B."/>
            <person name="Merkel A.Y."/>
            <person name="Slobodkin A.I."/>
        </authorList>
    </citation>
    <scope>NUCLEOTIDE SEQUENCE [LARGE SCALE GENOMIC DNA]</scope>
    <source>
        <strain evidence="2 3">SM250</strain>
    </source>
</reference>
<feature type="domain" description="Glycosyl transferase family 1" evidence="1">
    <location>
        <begin position="242"/>
        <end position="383"/>
    </location>
</feature>
<dbReference type="Proteomes" id="UP000321201">
    <property type="component" value="Unassembled WGS sequence"/>
</dbReference>
<dbReference type="PANTHER" id="PTHR46401">
    <property type="entry name" value="GLYCOSYLTRANSFERASE WBBK-RELATED"/>
    <property type="match status" value="1"/>
</dbReference>
<evidence type="ECO:0000313" key="3">
    <source>
        <dbReference type="Proteomes" id="UP000321201"/>
    </source>
</evidence>
<dbReference type="Gene3D" id="3.40.50.2000">
    <property type="entry name" value="Glycogen Phosphorylase B"/>
    <property type="match status" value="1"/>
</dbReference>
<dbReference type="PANTHER" id="PTHR46401:SF9">
    <property type="entry name" value="MANNOSYLTRANSFERASE A"/>
    <property type="match status" value="1"/>
</dbReference>
<dbReference type="AlphaFoldDB" id="A0A5C7EQT4"/>
<organism evidence="2 3">
    <name type="scientific">Pelomicrobium methylotrophicum</name>
    <dbReference type="NCBI Taxonomy" id="2602750"/>
    <lineage>
        <taxon>Bacteria</taxon>
        <taxon>Pseudomonadati</taxon>
        <taxon>Pseudomonadota</taxon>
        <taxon>Hydrogenophilia</taxon>
        <taxon>Hydrogenophilia incertae sedis</taxon>
        <taxon>Pelomicrobium</taxon>
    </lineage>
</organism>
<dbReference type="Pfam" id="PF00534">
    <property type="entry name" value="Glycos_transf_1"/>
    <property type="match status" value="1"/>
</dbReference>
<keyword evidence="2" id="KW-0808">Transferase</keyword>
<dbReference type="InParanoid" id="A0A5C7EQT4"/>
<dbReference type="OrthoDB" id="433681at2"/>
<dbReference type="CDD" id="cd03809">
    <property type="entry name" value="GT4_MtfB-like"/>
    <property type="match status" value="1"/>
</dbReference>
<name>A0A5C7EQT4_9PROT</name>
<dbReference type="GO" id="GO:0016757">
    <property type="term" value="F:glycosyltransferase activity"/>
    <property type="evidence" value="ECO:0007669"/>
    <property type="project" value="InterPro"/>
</dbReference>
<evidence type="ECO:0000313" key="2">
    <source>
        <dbReference type="EMBL" id="TXF10928.1"/>
    </source>
</evidence>
<dbReference type="SUPFAM" id="SSF53756">
    <property type="entry name" value="UDP-Glycosyltransferase/glycogen phosphorylase"/>
    <property type="match status" value="1"/>
</dbReference>
<dbReference type="RefSeq" id="WP_147800569.1">
    <property type="nucleotide sequence ID" value="NZ_VPFL01000019.1"/>
</dbReference>
<sequence length="416" mass="46658">MIWSVIERHAYAYTSPRWLEAWRVQRLRRELARCSVSAATSSRRLYVDVSVISRHDAGTGIQRIVRAVASHLLTDPQPGWVIHAVGASRRHPYHLIQWPTAEVPAPHVPIEGRPGDVFIGLDFALDTIRFHRRQLTDFKRRGGKLWFMIYDLLPVLHPAWFSDKNVVRYRKWLGVLAAMADGFYCISPYTEAELREELAQRYGLESGFRTCVLPIGWDLASSRPSTGLPAEFDSLLQRLARRPTALMVGTIEPRKGHADVLAAFDILWRQGRGYNLVIVGRAGWKTETLQLALRSHPRHGKHLFWLDDASDEALAMLYAACNGVIVASLAEGFGLPLIEALGYGKPVLARDIPVFRLHEDKGVRYFDAGCEPSTLAHTIDDWLGTAQGTMPISPLDIPTWADTTRSILSSLAAENA</sequence>